<evidence type="ECO:0000313" key="3">
    <source>
        <dbReference type="Proteomes" id="UP001356427"/>
    </source>
</evidence>
<protein>
    <submittedName>
        <fullName evidence="2">Uncharacterized protein</fullName>
    </submittedName>
</protein>
<evidence type="ECO:0000313" key="2">
    <source>
        <dbReference type="EMBL" id="KAK6293242.1"/>
    </source>
</evidence>
<organism evidence="2 3">
    <name type="scientific">Coregonus suidteri</name>
    <dbReference type="NCBI Taxonomy" id="861788"/>
    <lineage>
        <taxon>Eukaryota</taxon>
        <taxon>Metazoa</taxon>
        <taxon>Chordata</taxon>
        <taxon>Craniata</taxon>
        <taxon>Vertebrata</taxon>
        <taxon>Euteleostomi</taxon>
        <taxon>Actinopterygii</taxon>
        <taxon>Neopterygii</taxon>
        <taxon>Teleostei</taxon>
        <taxon>Protacanthopterygii</taxon>
        <taxon>Salmoniformes</taxon>
        <taxon>Salmonidae</taxon>
        <taxon>Coregoninae</taxon>
        <taxon>Coregonus</taxon>
    </lineage>
</organism>
<dbReference type="AlphaFoldDB" id="A0AAN8QKU7"/>
<accession>A0AAN8QKU7</accession>
<keyword evidence="3" id="KW-1185">Reference proteome</keyword>
<evidence type="ECO:0000256" key="1">
    <source>
        <dbReference type="SAM" id="MobiDB-lite"/>
    </source>
</evidence>
<sequence>MDQRLSCTLSSLPSSRPDWEFESQRKAGLSLKFFSTVEKCQKGRRRSVMSERFVVVRVGQGDDGVSNDPVPDSGGAEGDSIDPQDSVPILEYSREPNRYGCGKSVGTQDVWSSSTQHNLG</sequence>
<comment type="caution">
    <text evidence="2">The sequence shown here is derived from an EMBL/GenBank/DDBJ whole genome shotgun (WGS) entry which is preliminary data.</text>
</comment>
<gene>
    <name evidence="2" type="ORF">J4Q44_G00367430</name>
</gene>
<name>A0AAN8QKU7_9TELE</name>
<proteinExistence type="predicted"/>
<feature type="compositionally biased region" description="Polar residues" evidence="1">
    <location>
        <begin position="105"/>
        <end position="120"/>
    </location>
</feature>
<reference evidence="2 3" key="1">
    <citation type="submission" date="2021-04" db="EMBL/GenBank/DDBJ databases">
        <authorList>
            <person name="De Guttry C."/>
            <person name="Zahm M."/>
            <person name="Klopp C."/>
            <person name="Cabau C."/>
            <person name="Louis A."/>
            <person name="Berthelot C."/>
            <person name="Parey E."/>
            <person name="Roest Crollius H."/>
            <person name="Montfort J."/>
            <person name="Robinson-Rechavi M."/>
            <person name="Bucao C."/>
            <person name="Bouchez O."/>
            <person name="Gislard M."/>
            <person name="Lluch J."/>
            <person name="Milhes M."/>
            <person name="Lampietro C."/>
            <person name="Lopez Roques C."/>
            <person name="Donnadieu C."/>
            <person name="Braasch I."/>
            <person name="Desvignes T."/>
            <person name="Postlethwait J."/>
            <person name="Bobe J."/>
            <person name="Wedekind C."/>
            <person name="Guiguen Y."/>
        </authorList>
    </citation>
    <scope>NUCLEOTIDE SEQUENCE [LARGE SCALE GENOMIC DNA]</scope>
    <source>
        <strain evidence="2">Cs_M1</strain>
        <tissue evidence="2">Blood</tissue>
    </source>
</reference>
<dbReference type="Proteomes" id="UP001356427">
    <property type="component" value="Unassembled WGS sequence"/>
</dbReference>
<dbReference type="EMBL" id="JAGTTL010000037">
    <property type="protein sequence ID" value="KAK6293242.1"/>
    <property type="molecule type" value="Genomic_DNA"/>
</dbReference>
<feature type="region of interest" description="Disordered" evidence="1">
    <location>
        <begin position="58"/>
        <end position="120"/>
    </location>
</feature>